<dbReference type="STRING" id="100225.SAMN05421595_2482"/>
<evidence type="ECO:0000259" key="1">
    <source>
        <dbReference type="Pfam" id="PF13274"/>
    </source>
</evidence>
<dbReference type="AlphaFoldDB" id="K6WBH0"/>
<keyword evidence="3" id="KW-1185">Reference proteome</keyword>
<dbReference type="Pfam" id="PF13274">
    <property type="entry name" value="SocA_Panacea"/>
    <property type="match status" value="1"/>
</dbReference>
<protein>
    <recommendedName>
        <fullName evidence="1">Antitoxin SocA-like Panacea domain-containing protein</fullName>
    </recommendedName>
</protein>
<organism evidence="2 3">
    <name type="scientific">Austwickia chelonae NBRC 105200</name>
    <dbReference type="NCBI Taxonomy" id="1184607"/>
    <lineage>
        <taxon>Bacteria</taxon>
        <taxon>Bacillati</taxon>
        <taxon>Actinomycetota</taxon>
        <taxon>Actinomycetes</taxon>
        <taxon>Micrococcales</taxon>
        <taxon>Dermatophilaceae</taxon>
        <taxon>Austwickia</taxon>
    </lineage>
</organism>
<comment type="caution">
    <text evidence="2">The sequence shown here is derived from an EMBL/GenBank/DDBJ whole genome shotgun (WGS) entry which is preliminary data.</text>
</comment>
<dbReference type="eggNOG" id="COG3600">
    <property type="taxonomic scope" value="Bacteria"/>
</dbReference>
<dbReference type="InterPro" id="IPR025272">
    <property type="entry name" value="SocA_Panacea"/>
</dbReference>
<proteinExistence type="predicted"/>
<accession>K6WBH0</accession>
<evidence type="ECO:0000313" key="3">
    <source>
        <dbReference type="Proteomes" id="UP000008495"/>
    </source>
</evidence>
<reference evidence="2 3" key="1">
    <citation type="submission" date="2012-08" db="EMBL/GenBank/DDBJ databases">
        <title>Whole genome shotgun sequence of Austwickia chelonae NBRC 105200.</title>
        <authorList>
            <person name="Yoshida I."/>
            <person name="Hosoyama A."/>
            <person name="Tsuchikane K."/>
            <person name="Katsumata H."/>
            <person name="Ando Y."/>
            <person name="Ohji S."/>
            <person name="Hamada M."/>
            <person name="Tamura T."/>
            <person name="Yamazoe A."/>
            <person name="Yamazaki S."/>
            <person name="Fujita N."/>
        </authorList>
    </citation>
    <scope>NUCLEOTIDE SEQUENCE [LARGE SCALE GENOMIC DNA]</scope>
    <source>
        <strain evidence="2 3">NBRC 105200</strain>
    </source>
</reference>
<sequence length="175" mass="19960">MADIMDVMSYVESRMPTLGEMHRHKLAYYIQAWSLVWQGRPMFNDRIEAWQMGPVVRALRYRPVAPSHALEERDTAVIDAVLAHYGRRSGTALSELSHAEPPWRDTWENYNDGEGHCSHEIRHDAMRKYYTEQSIAGEGPTAPSVTTGRASDEDVLAIARANEDRWHDALALLAR</sequence>
<name>K6WBH0_9MICO</name>
<gene>
    <name evidence="2" type="ORF">AUCHE_21_00020</name>
</gene>
<dbReference type="EMBL" id="BAGZ01000021">
    <property type="protein sequence ID" value="GAB79177.1"/>
    <property type="molecule type" value="Genomic_DNA"/>
</dbReference>
<dbReference type="RefSeq" id="WP_006503934.1">
    <property type="nucleotide sequence ID" value="NZ_BAGZ01000021.1"/>
</dbReference>
<dbReference type="OrthoDB" id="9799173at2"/>
<dbReference type="Proteomes" id="UP000008495">
    <property type="component" value="Unassembled WGS sequence"/>
</dbReference>
<feature type="domain" description="Antitoxin SocA-like Panacea" evidence="1">
    <location>
        <begin position="25"/>
        <end position="103"/>
    </location>
</feature>
<evidence type="ECO:0000313" key="2">
    <source>
        <dbReference type="EMBL" id="GAB79177.1"/>
    </source>
</evidence>